<dbReference type="RefSeq" id="WP_127800934.1">
    <property type="nucleotide sequence ID" value="NZ_CP048654.1"/>
</dbReference>
<sequence length="272" mass="32428">MGFSFVSESFQNALDRLFETAQKNLNSKDDETKNWANKVRSLKEFFTNRTLEYLDINLHETKKWNLFDVSQLADSIIANDLLHLKYGALSFYVYLKEWEFRRGIKENEQHNPIVRSFYDFIYTEKNQRYLEFKTHYDFVDELPFVICGEIYSDSKLSEIRNFLEEKDFSDFNSFVETNTTTFEMIKKWEESFDEKKQAVLDLENRLKKSKETYDFILLNKGFKELYEQKKEELKERRDSFSKFGATLAITPLTLIIFSESVQNSVSAELARV</sequence>
<gene>
    <name evidence="1" type="ORF">G0027_13215</name>
</gene>
<proteinExistence type="predicted"/>
<accession>A0A7S7AFD1</accession>
<evidence type="ECO:0000313" key="2">
    <source>
        <dbReference type="Proteomes" id="UP000593812"/>
    </source>
</evidence>
<dbReference type="AlphaFoldDB" id="A0A7S7AFD1"/>
<protein>
    <submittedName>
        <fullName evidence="1">Uncharacterized protein</fullName>
    </submittedName>
</protein>
<dbReference type="Proteomes" id="UP000593812">
    <property type="component" value="Chromosome"/>
</dbReference>
<name>A0A7S7AFD1_9GAMM</name>
<evidence type="ECO:0000313" key="1">
    <source>
        <dbReference type="EMBL" id="QOW43714.1"/>
    </source>
</evidence>
<organism evidence="1 2">
    <name type="scientific">Acinetobacter indicus</name>
    <dbReference type="NCBI Taxonomy" id="756892"/>
    <lineage>
        <taxon>Bacteria</taxon>
        <taxon>Pseudomonadati</taxon>
        <taxon>Pseudomonadota</taxon>
        <taxon>Gammaproteobacteria</taxon>
        <taxon>Moraxellales</taxon>
        <taxon>Moraxellaceae</taxon>
        <taxon>Acinetobacter</taxon>
    </lineage>
</organism>
<dbReference type="EMBL" id="CP048654">
    <property type="protein sequence ID" value="QOW43714.1"/>
    <property type="molecule type" value="Genomic_DNA"/>
</dbReference>
<reference evidence="1 2" key="1">
    <citation type="submission" date="2020-02" db="EMBL/GenBank/DDBJ databases">
        <title>Tigecycline-resistant Acinetobacter species from pigs and migratory birds.</title>
        <authorList>
            <person name="Chen C."/>
            <person name="Sun J."/>
            <person name="Liao X.-P."/>
            <person name="Liu Y.-H."/>
        </authorList>
    </citation>
    <scope>NUCLEOTIDE SEQUENCE [LARGE SCALE GENOMIC DNA]</scope>
    <source>
        <strain evidence="1 2">C15_T</strain>
    </source>
</reference>